<evidence type="ECO:0000313" key="1">
    <source>
        <dbReference type="EMBL" id="KAK7815278.1"/>
    </source>
</evidence>
<evidence type="ECO:0000313" key="2">
    <source>
        <dbReference type="Proteomes" id="UP000237347"/>
    </source>
</evidence>
<organism evidence="1 2">
    <name type="scientific">Quercus suber</name>
    <name type="common">Cork oak</name>
    <dbReference type="NCBI Taxonomy" id="58331"/>
    <lineage>
        <taxon>Eukaryota</taxon>
        <taxon>Viridiplantae</taxon>
        <taxon>Streptophyta</taxon>
        <taxon>Embryophyta</taxon>
        <taxon>Tracheophyta</taxon>
        <taxon>Spermatophyta</taxon>
        <taxon>Magnoliopsida</taxon>
        <taxon>eudicotyledons</taxon>
        <taxon>Gunneridae</taxon>
        <taxon>Pentapetalae</taxon>
        <taxon>rosids</taxon>
        <taxon>fabids</taxon>
        <taxon>Fagales</taxon>
        <taxon>Fagaceae</taxon>
        <taxon>Quercus</taxon>
    </lineage>
</organism>
<comment type="caution">
    <text evidence="1">The sequence shown here is derived from an EMBL/GenBank/DDBJ whole genome shotgun (WGS) entry which is preliminary data.</text>
</comment>
<keyword evidence="2" id="KW-1185">Reference proteome</keyword>
<gene>
    <name evidence="1" type="primary">PDV1_0</name>
    <name evidence="1" type="ORF">CFP56_001747</name>
</gene>
<accession>A0AAW0IMC5</accession>
<proteinExistence type="predicted"/>
<dbReference type="PANTHER" id="PTHR33600">
    <property type="entry name" value="PLASTID DIVISION PROTEIN PDV2"/>
    <property type="match status" value="1"/>
</dbReference>
<dbReference type="AlphaFoldDB" id="A0AAW0IMC5"/>
<dbReference type="Proteomes" id="UP000237347">
    <property type="component" value="Unassembled WGS sequence"/>
</dbReference>
<name>A0AAW0IMC5_QUESU</name>
<dbReference type="EMBL" id="PKMF04001017">
    <property type="protein sequence ID" value="KAK7815278.1"/>
    <property type="molecule type" value="Genomic_DNA"/>
</dbReference>
<protein>
    <submittedName>
        <fullName evidence="1">Plastid division protein pdv1</fullName>
    </submittedName>
</protein>
<dbReference type="InterPro" id="IPR038939">
    <property type="entry name" value="PDV1/PDV2"/>
</dbReference>
<dbReference type="GO" id="GO:0010020">
    <property type="term" value="P:chloroplast fission"/>
    <property type="evidence" value="ECO:0007669"/>
    <property type="project" value="InterPro"/>
</dbReference>
<sequence length="395" mass="44822">MMKWDMELEEIEAILEKIWDLHDKLSDAIHSISRTHFLNSVKALRKHHHNNNNNININKKKQFNLENDAVEDTGRAGFVFVKDFRVDDDDSAIQEAKSLNAIRTALENLEDQLEFFHTVQTQQRAERDAAIARLEQSRIVLAMRLSEHHGKKYKVIEEALTFVGDVRDGGHFVSPENLYGPPFSPSGEKFVSHEGKRSNILIKVLLSSFDFVKKSLKLDHMGGIVGNAALVAVSMIAWLQLHQVAYKQLPEKHEDNIYNNRNLRQTSWLEGSSSDGRHFVSPENLYGPPFSPSGEKFVSHEGKRSNILIKVLLSSFDFVKKSLKLDHMGGIVGNAALVAVSMIAWLQLHQVAYKQLPEKHEDNIYNNRNLRQTSWLEGSSSDGRLRQLDVLAGKG</sequence>
<dbReference type="PANTHER" id="PTHR33600:SF4">
    <property type="entry name" value="PLASTID DIVISION PROTEIN PDV1"/>
    <property type="match status" value="1"/>
</dbReference>
<reference evidence="1 2" key="1">
    <citation type="journal article" date="2018" name="Sci. Data">
        <title>The draft genome sequence of cork oak.</title>
        <authorList>
            <person name="Ramos A.M."/>
            <person name="Usie A."/>
            <person name="Barbosa P."/>
            <person name="Barros P.M."/>
            <person name="Capote T."/>
            <person name="Chaves I."/>
            <person name="Simoes F."/>
            <person name="Abreu I."/>
            <person name="Carrasquinho I."/>
            <person name="Faro C."/>
            <person name="Guimaraes J.B."/>
            <person name="Mendonca D."/>
            <person name="Nobrega F."/>
            <person name="Rodrigues L."/>
            <person name="Saibo N.J.M."/>
            <person name="Varela M.C."/>
            <person name="Egas C."/>
            <person name="Matos J."/>
            <person name="Miguel C.M."/>
            <person name="Oliveira M.M."/>
            <person name="Ricardo C.P."/>
            <person name="Goncalves S."/>
        </authorList>
    </citation>
    <scope>NUCLEOTIDE SEQUENCE [LARGE SCALE GENOMIC DNA]</scope>
    <source>
        <strain evidence="2">cv. HL8</strain>
    </source>
</reference>